<protein>
    <submittedName>
        <fullName evidence="1">Uncharacterized protein</fullName>
    </submittedName>
</protein>
<dbReference type="EMBL" id="KI537036">
    <property type="protein sequence ID" value="ESR34006.1"/>
    <property type="molecule type" value="Genomic_DNA"/>
</dbReference>
<keyword evidence="2" id="KW-1185">Reference proteome</keyword>
<accession>V4SAM8</accession>
<evidence type="ECO:0000313" key="1">
    <source>
        <dbReference type="EMBL" id="ESR34006.1"/>
    </source>
</evidence>
<name>V4SAM8_CITCL</name>
<organism evidence="1 2">
    <name type="scientific">Citrus clementina</name>
    <name type="common">Clementine</name>
    <name type="synonym">Citrus deliciosa x Citrus sinensis</name>
    <dbReference type="NCBI Taxonomy" id="85681"/>
    <lineage>
        <taxon>Eukaryota</taxon>
        <taxon>Viridiplantae</taxon>
        <taxon>Streptophyta</taxon>
        <taxon>Embryophyta</taxon>
        <taxon>Tracheophyta</taxon>
        <taxon>Spermatophyta</taxon>
        <taxon>Magnoliopsida</taxon>
        <taxon>eudicotyledons</taxon>
        <taxon>Gunneridae</taxon>
        <taxon>Pentapetalae</taxon>
        <taxon>rosids</taxon>
        <taxon>malvids</taxon>
        <taxon>Sapindales</taxon>
        <taxon>Rutaceae</taxon>
        <taxon>Aurantioideae</taxon>
        <taxon>Citrus</taxon>
    </lineage>
</organism>
<dbReference type="AlphaFoldDB" id="V4SAM8"/>
<evidence type="ECO:0000313" key="2">
    <source>
        <dbReference type="Proteomes" id="UP000030687"/>
    </source>
</evidence>
<sequence length="78" mass="9066">MFKSIEKKEKLSSLGRGTIFYSFGRITRSQHAFMSIQRNLLVLLQAFLERGNFLRLPSLWAHKGSWIWTPLLATILLT</sequence>
<reference evidence="1 2" key="1">
    <citation type="submission" date="2013-10" db="EMBL/GenBank/DDBJ databases">
        <authorList>
            <consortium name="International Citrus Genome Consortium"/>
            <person name="Jenkins J."/>
            <person name="Schmutz J."/>
            <person name="Prochnik S."/>
            <person name="Rokhsar D."/>
            <person name="Gmitter F."/>
            <person name="Ollitrault P."/>
            <person name="Machado M."/>
            <person name="Talon M."/>
            <person name="Wincker P."/>
            <person name="Jaillon O."/>
            <person name="Morgante M."/>
        </authorList>
    </citation>
    <scope>NUCLEOTIDE SEQUENCE</scope>
    <source>
        <strain evidence="2">cv. Clemenules</strain>
    </source>
</reference>
<dbReference type="Gramene" id="ESR34006">
    <property type="protein sequence ID" value="ESR34006"/>
    <property type="gene ID" value="CICLE_v10006355mg"/>
</dbReference>
<proteinExistence type="predicted"/>
<dbReference type="InParanoid" id="V4SAM8"/>
<gene>
    <name evidence="1" type="ORF">CICLE_v10006355mg</name>
</gene>
<dbReference type="KEGG" id="cic:CICLE_v10006355mg"/>
<dbReference type="Proteomes" id="UP000030687">
    <property type="component" value="Unassembled WGS sequence"/>
</dbReference>